<reference evidence="2 3" key="1">
    <citation type="journal article" date="2013" name="Int. J. Syst. Evol. Microbiol.">
        <title>Marinoscillum luteum sp. nov., isolated from marine sediment.</title>
        <authorList>
            <person name="Cha I.T."/>
            <person name="Park S.J."/>
            <person name="Kim S.J."/>
            <person name="Kim J.G."/>
            <person name="Jung M.Y."/>
            <person name="Shin K.S."/>
            <person name="Kwon K.K."/>
            <person name="Yang S.H."/>
            <person name="Seo Y.S."/>
            <person name="Rhee S.K."/>
        </authorList>
    </citation>
    <scope>NUCLEOTIDE SEQUENCE [LARGE SCALE GENOMIC DNA]</scope>
    <source>
        <strain evidence="2 3">KCTC 23939</strain>
    </source>
</reference>
<dbReference type="InterPro" id="IPR004360">
    <property type="entry name" value="Glyas_Fos-R_dOase_dom"/>
</dbReference>
<gene>
    <name evidence="2" type="ORF">ACHKAR_03005</name>
</gene>
<dbReference type="PANTHER" id="PTHR36113:SF1">
    <property type="entry name" value="GLYOXALASE_BLEOMYCIN RESISTANCE PROTEIN_DIOXYGENASE"/>
    <property type="match status" value="1"/>
</dbReference>
<protein>
    <submittedName>
        <fullName evidence="2">VOC family protein</fullName>
    </submittedName>
</protein>
<comment type="caution">
    <text evidence="2">The sequence shown here is derived from an EMBL/GenBank/DDBJ whole genome shotgun (WGS) entry which is preliminary data.</text>
</comment>
<dbReference type="Pfam" id="PF00903">
    <property type="entry name" value="Glyoxalase"/>
    <property type="match status" value="1"/>
</dbReference>
<dbReference type="PANTHER" id="PTHR36113">
    <property type="entry name" value="LYASE, PUTATIVE-RELATED-RELATED"/>
    <property type="match status" value="1"/>
</dbReference>
<dbReference type="Proteomes" id="UP001610063">
    <property type="component" value="Unassembled WGS sequence"/>
</dbReference>
<dbReference type="EMBL" id="JBIPKE010000011">
    <property type="protein sequence ID" value="MFH6982387.1"/>
    <property type="molecule type" value="Genomic_DNA"/>
</dbReference>
<dbReference type="RefSeq" id="WP_395416113.1">
    <property type="nucleotide sequence ID" value="NZ_JBIPKE010000011.1"/>
</dbReference>
<dbReference type="PROSITE" id="PS51819">
    <property type="entry name" value="VOC"/>
    <property type="match status" value="1"/>
</dbReference>
<sequence>MKIEHLAIWVGDLEAIKSFYVKYFGAIASDLYHNPKKNFKSYFLTFADGDTRLELMQQQDHHQKGTSTQLGWAHMALSLGSREAVDEYTERFRRAGITIHSEPRTTGDGYYESIILDPEGNIIELTV</sequence>
<dbReference type="InterPro" id="IPR037523">
    <property type="entry name" value="VOC_core"/>
</dbReference>
<dbReference type="InterPro" id="IPR029068">
    <property type="entry name" value="Glyas_Bleomycin-R_OHBP_Dase"/>
</dbReference>
<organism evidence="2 3">
    <name type="scientific">Marinoscillum luteum</name>
    <dbReference type="NCBI Taxonomy" id="861051"/>
    <lineage>
        <taxon>Bacteria</taxon>
        <taxon>Pseudomonadati</taxon>
        <taxon>Bacteroidota</taxon>
        <taxon>Cytophagia</taxon>
        <taxon>Cytophagales</taxon>
        <taxon>Reichenbachiellaceae</taxon>
        <taxon>Marinoscillum</taxon>
    </lineage>
</organism>
<dbReference type="Gene3D" id="3.10.180.10">
    <property type="entry name" value="2,3-Dihydroxybiphenyl 1,2-Dioxygenase, domain 1"/>
    <property type="match status" value="1"/>
</dbReference>
<evidence type="ECO:0000313" key="2">
    <source>
        <dbReference type="EMBL" id="MFH6982387.1"/>
    </source>
</evidence>
<name>A0ABW7N4P3_9BACT</name>
<dbReference type="InterPro" id="IPR051332">
    <property type="entry name" value="Fosfomycin_Res_Enzymes"/>
</dbReference>
<keyword evidence="3" id="KW-1185">Reference proteome</keyword>
<evidence type="ECO:0000259" key="1">
    <source>
        <dbReference type="PROSITE" id="PS51819"/>
    </source>
</evidence>
<proteinExistence type="predicted"/>
<feature type="domain" description="VOC" evidence="1">
    <location>
        <begin position="2"/>
        <end position="127"/>
    </location>
</feature>
<dbReference type="SUPFAM" id="SSF54593">
    <property type="entry name" value="Glyoxalase/Bleomycin resistance protein/Dihydroxybiphenyl dioxygenase"/>
    <property type="match status" value="1"/>
</dbReference>
<evidence type="ECO:0000313" key="3">
    <source>
        <dbReference type="Proteomes" id="UP001610063"/>
    </source>
</evidence>
<accession>A0ABW7N4P3</accession>